<evidence type="ECO:0000256" key="2">
    <source>
        <dbReference type="ARBA" id="ARBA00022448"/>
    </source>
</evidence>
<dbReference type="GO" id="GO:0005283">
    <property type="term" value="F:amino acid:sodium symporter activity"/>
    <property type="evidence" value="ECO:0007669"/>
    <property type="project" value="InterPro"/>
</dbReference>
<dbReference type="Pfam" id="PF01235">
    <property type="entry name" value="Na_Ala_symp"/>
    <property type="match status" value="1"/>
</dbReference>
<dbReference type="EMBL" id="VSSQ01051364">
    <property type="protein sequence ID" value="MPN05461.1"/>
    <property type="molecule type" value="Genomic_DNA"/>
</dbReference>
<dbReference type="PANTHER" id="PTHR30330">
    <property type="entry name" value="AGSS FAMILY TRANSPORTER, SODIUM-ALANINE"/>
    <property type="match status" value="1"/>
</dbReference>
<feature type="transmembrane region" description="Helical" evidence="7">
    <location>
        <begin position="22"/>
        <end position="44"/>
    </location>
</feature>
<gene>
    <name evidence="8" type="ORF">SDC9_152711</name>
</gene>
<evidence type="ECO:0008006" key="9">
    <source>
        <dbReference type="Google" id="ProtNLM"/>
    </source>
</evidence>
<keyword evidence="2" id="KW-0813">Transport</keyword>
<comment type="caution">
    <text evidence="8">The sequence shown here is derived from an EMBL/GenBank/DDBJ whole genome shotgun (WGS) entry which is preliminary data.</text>
</comment>
<evidence type="ECO:0000256" key="3">
    <source>
        <dbReference type="ARBA" id="ARBA00022475"/>
    </source>
</evidence>
<dbReference type="AlphaFoldDB" id="A0A645ETV0"/>
<protein>
    <recommendedName>
        <fullName evidence="9">Amino-acid carrier protein AlsT</fullName>
    </recommendedName>
</protein>
<proteinExistence type="predicted"/>
<keyword evidence="3" id="KW-1003">Cell membrane</keyword>
<evidence type="ECO:0000256" key="1">
    <source>
        <dbReference type="ARBA" id="ARBA00004651"/>
    </source>
</evidence>
<keyword evidence="4 7" id="KW-0812">Transmembrane</keyword>
<keyword evidence="5 7" id="KW-1133">Transmembrane helix</keyword>
<evidence type="ECO:0000256" key="7">
    <source>
        <dbReference type="SAM" id="Phobius"/>
    </source>
</evidence>
<feature type="transmembrane region" description="Helical" evidence="7">
    <location>
        <begin position="56"/>
        <end position="80"/>
    </location>
</feature>
<keyword evidence="6 7" id="KW-0472">Membrane</keyword>
<dbReference type="GO" id="GO:0005886">
    <property type="term" value="C:plasma membrane"/>
    <property type="evidence" value="ECO:0007669"/>
    <property type="project" value="UniProtKB-SubCell"/>
</dbReference>
<sequence>MVHCTARTDHPVRQGLYGLFEVFMDTIIICNLTALTILATGVLTGQPELTGAQLSLAAFSAVLGPSGIMILSVALALFALQRYSAGTGTRRRHSSISRRAAR</sequence>
<comment type="subcellular location">
    <subcellularLocation>
        <location evidence="1">Cell membrane</location>
        <topology evidence="1">Multi-pass membrane protein</topology>
    </subcellularLocation>
</comment>
<organism evidence="8">
    <name type="scientific">bioreactor metagenome</name>
    <dbReference type="NCBI Taxonomy" id="1076179"/>
    <lineage>
        <taxon>unclassified sequences</taxon>
        <taxon>metagenomes</taxon>
        <taxon>ecological metagenomes</taxon>
    </lineage>
</organism>
<evidence type="ECO:0000256" key="6">
    <source>
        <dbReference type="ARBA" id="ARBA00023136"/>
    </source>
</evidence>
<name>A0A645ETV0_9ZZZZ</name>
<evidence type="ECO:0000256" key="4">
    <source>
        <dbReference type="ARBA" id="ARBA00022692"/>
    </source>
</evidence>
<dbReference type="InterPro" id="IPR001463">
    <property type="entry name" value="Na/Ala_symport"/>
</dbReference>
<evidence type="ECO:0000256" key="5">
    <source>
        <dbReference type="ARBA" id="ARBA00022989"/>
    </source>
</evidence>
<accession>A0A645ETV0</accession>
<reference evidence="8" key="1">
    <citation type="submission" date="2019-08" db="EMBL/GenBank/DDBJ databases">
        <authorList>
            <person name="Kucharzyk K."/>
            <person name="Murdoch R.W."/>
            <person name="Higgins S."/>
            <person name="Loffler F."/>
        </authorList>
    </citation>
    <scope>NUCLEOTIDE SEQUENCE</scope>
</reference>
<evidence type="ECO:0000313" key="8">
    <source>
        <dbReference type="EMBL" id="MPN05461.1"/>
    </source>
</evidence>
<dbReference type="PANTHER" id="PTHR30330:SF3">
    <property type="entry name" value="TRANSCRIPTIONAL REGULATOR, LRP FAMILY"/>
    <property type="match status" value="1"/>
</dbReference>